<evidence type="ECO:0000313" key="5">
    <source>
        <dbReference type="Proteomes" id="UP000826793"/>
    </source>
</evidence>
<dbReference type="Pfam" id="PF04203">
    <property type="entry name" value="Sortase"/>
    <property type="match status" value="1"/>
</dbReference>
<feature type="region of interest" description="Disordered" evidence="3">
    <location>
        <begin position="57"/>
        <end position="80"/>
    </location>
</feature>
<gene>
    <name evidence="4" type="ORF">H9710_04355</name>
</gene>
<dbReference type="SUPFAM" id="SSF63817">
    <property type="entry name" value="Sortase"/>
    <property type="match status" value="1"/>
</dbReference>
<feature type="active site" description="Acyl-thioester intermediate" evidence="2">
    <location>
        <position position="195"/>
    </location>
</feature>
<evidence type="ECO:0000256" key="1">
    <source>
        <dbReference type="ARBA" id="ARBA00022801"/>
    </source>
</evidence>
<reference evidence="4" key="1">
    <citation type="journal article" date="2021" name="PeerJ">
        <title>Extensive microbial diversity within the chicken gut microbiome revealed by metagenomics and culture.</title>
        <authorList>
            <person name="Gilroy R."/>
            <person name="Ravi A."/>
            <person name="Getino M."/>
            <person name="Pursley I."/>
            <person name="Horton D.L."/>
            <person name="Alikhan N.F."/>
            <person name="Baker D."/>
            <person name="Gharbi K."/>
            <person name="Hall N."/>
            <person name="Watson M."/>
            <person name="Adriaenssens E.M."/>
            <person name="Foster-Nyarko E."/>
            <person name="Jarju S."/>
            <person name="Secka A."/>
            <person name="Antonio M."/>
            <person name="Oren A."/>
            <person name="Chaudhuri R.R."/>
            <person name="La Ragione R."/>
            <person name="Hildebrand F."/>
            <person name="Pallen M.J."/>
        </authorList>
    </citation>
    <scope>NUCLEOTIDE SEQUENCE</scope>
    <source>
        <strain evidence="4">CHK185-1770</strain>
    </source>
</reference>
<dbReference type="EMBL" id="DWXG01000036">
    <property type="protein sequence ID" value="HJB97794.1"/>
    <property type="molecule type" value="Genomic_DNA"/>
</dbReference>
<name>A0A9D2MV57_9FIRM</name>
<dbReference type="InterPro" id="IPR023365">
    <property type="entry name" value="Sortase_dom-sf"/>
</dbReference>
<dbReference type="Proteomes" id="UP000826793">
    <property type="component" value="Unassembled WGS sequence"/>
</dbReference>
<dbReference type="CDD" id="cd00004">
    <property type="entry name" value="Sortase"/>
    <property type="match status" value="1"/>
</dbReference>
<evidence type="ECO:0000313" key="4">
    <source>
        <dbReference type="EMBL" id="HJB97794.1"/>
    </source>
</evidence>
<comment type="caution">
    <text evidence="4">The sequence shown here is derived from an EMBL/GenBank/DDBJ whole genome shotgun (WGS) entry which is preliminary data.</text>
</comment>
<keyword evidence="1" id="KW-0378">Hydrolase</keyword>
<sequence length="214" mass="23643">MAAKRRVGKICVRGGVLLLAASLLLTWYLWAAETRAHGHVTHTLQILQETAALQWAEKEQESPETASDIPSSLHQDSSTEDAPTIVVDVIEYLGILEIPDVELTLPVISQWSYPHLKLAPCRYSGLPQESGFVLAGHNYCAHFGPIDQLTPGARVQFTDAEDSAHLYQVKKTELLSPTAVEEMTAEEWDLTLFTCDFSGKTRIAVRCQKDPTNG</sequence>
<proteinExistence type="predicted"/>
<accession>A0A9D2MV57</accession>
<reference evidence="4" key="2">
    <citation type="submission" date="2021-04" db="EMBL/GenBank/DDBJ databases">
        <authorList>
            <person name="Gilroy R."/>
        </authorList>
    </citation>
    <scope>NUCLEOTIDE SEQUENCE</scope>
    <source>
        <strain evidence="4">CHK185-1770</strain>
    </source>
</reference>
<dbReference type="Gene3D" id="2.40.260.10">
    <property type="entry name" value="Sortase"/>
    <property type="match status" value="1"/>
</dbReference>
<feature type="compositionally biased region" description="Polar residues" evidence="3">
    <location>
        <begin position="63"/>
        <end position="76"/>
    </location>
</feature>
<protein>
    <submittedName>
        <fullName evidence="4">Sortase</fullName>
    </submittedName>
</protein>
<dbReference type="AlphaFoldDB" id="A0A9D2MV57"/>
<evidence type="ECO:0000256" key="3">
    <source>
        <dbReference type="SAM" id="MobiDB-lite"/>
    </source>
</evidence>
<dbReference type="InterPro" id="IPR005754">
    <property type="entry name" value="Sortase"/>
</dbReference>
<feature type="active site" description="Proton donor/acceptor" evidence="2">
    <location>
        <position position="137"/>
    </location>
</feature>
<evidence type="ECO:0000256" key="2">
    <source>
        <dbReference type="PIRSR" id="PIRSR605754-1"/>
    </source>
</evidence>
<dbReference type="GO" id="GO:0016787">
    <property type="term" value="F:hydrolase activity"/>
    <property type="evidence" value="ECO:0007669"/>
    <property type="project" value="UniProtKB-KW"/>
</dbReference>
<organism evidence="4 5">
    <name type="scientific">Candidatus Acutalibacter pullicola</name>
    <dbReference type="NCBI Taxonomy" id="2838417"/>
    <lineage>
        <taxon>Bacteria</taxon>
        <taxon>Bacillati</taxon>
        <taxon>Bacillota</taxon>
        <taxon>Clostridia</taxon>
        <taxon>Eubacteriales</taxon>
        <taxon>Acutalibacteraceae</taxon>
        <taxon>Acutalibacter</taxon>
    </lineage>
</organism>